<dbReference type="RefSeq" id="WP_215628549.1">
    <property type="nucleotide sequence ID" value="NZ_CP067089.2"/>
</dbReference>
<evidence type="ECO:0000256" key="3">
    <source>
        <dbReference type="ARBA" id="ARBA00023163"/>
    </source>
</evidence>
<dbReference type="PROSITE" id="PS00356">
    <property type="entry name" value="HTH_LACI_1"/>
    <property type="match status" value="1"/>
</dbReference>
<dbReference type="SMART" id="SM00354">
    <property type="entry name" value="HTH_LACI"/>
    <property type="match status" value="1"/>
</dbReference>
<protein>
    <submittedName>
        <fullName evidence="5">LacI family DNA-binding transcriptional regulator</fullName>
    </submittedName>
</protein>
<dbReference type="InterPro" id="IPR028082">
    <property type="entry name" value="Peripla_BP_I"/>
</dbReference>
<dbReference type="Gene3D" id="1.10.260.40">
    <property type="entry name" value="lambda repressor-like DNA-binding domains"/>
    <property type="match status" value="1"/>
</dbReference>
<evidence type="ECO:0000313" key="6">
    <source>
        <dbReference type="Proteomes" id="UP000595917"/>
    </source>
</evidence>
<keyword evidence="3" id="KW-0804">Transcription</keyword>
<dbReference type="InterPro" id="IPR046335">
    <property type="entry name" value="LacI/GalR-like_sensor"/>
</dbReference>
<sequence length="340" mass="38303">MVTVKEVARMANVSPATVSRVINSAHNVSPEIRERVQRVIKDMNYFPNHAARSLVRRQAGAIAVLLRNLHHPFFFNLIRGFEDSAAKSERSVIFCSLGQEQEYRDRYIQFLTNGISDAIILYGTLFTDRPIIEHLASVNFPFLLIENNFEDIRVNQLLVNNLEGAKNAVEHLIARGHRRIALFMGDPNKKVNLERFNGYTQVMQKYGFPIGQNDIKNIYSDYSAAYGAAREMMQLPPEARPTAVFAINDRIATQVIMGVQSLGFSVPEDLSVIGFDNQKLFDDGYSGPAITSIKQPLFEMGKDSITILTDILEGKVKTPFTKTYETQLIPGDTVDEPSRK</sequence>
<dbReference type="Pfam" id="PF13377">
    <property type="entry name" value="Peripla_BP_3"/>
    <property type="match status" value="1"/>
</dbReference>
<feature type="domain" description="HTH lacI-type" evidence="4">
    <location>
        <begin position="2"/>
        <end position="56"/>
    </location>
</feature>
<dbReference type="AlphaFoldDB" id="A0A7T8BCL2"/>
<keyword evidence="1" id="KW-0805">Transcription regulation</keyword>
<accession>A0A7T8BCL2</accession>
<dbReference type="GO" id="GO:0000976">
    <property type="term" value="F:transcription cis-regulatory region binding"/>
    <property type="evidence" value="ECO:0007669"/>
    <property type="project" value="TreeGrafter"/>
</dbReference>
<proteinExistence type="predicted"/>
<dbReference type="PRINTS" id="PR00036">
    <property type="entry name" value="HTHLACI"/>
</dbReference>
<name>A0A7T8BCL2_9SPIR</name>
<reference evidence="5" key="1">
    <citation type="submission" date="2021-01" db="EMBL/GenBank/DDBJ databases">
        <title>Description of Breznakiella homolactica.</title>
        <authorList>
            <person name="Song Y."/>
            <person name="Brune A."/>
        </authorList>
    </citation>
    <scope>NUCLEOTIDE SEQUENCE</scope>
    <source>
        <strain evidence="5">RmG30</strain>
    </source>
</reference>
<evidence type="ECO:0000256" key="2">
    <source>
        <dbReference type="ARBA" id="ARBA00023125"/>
    </source>
</evidence>
<evidence type="ECO:0000259" key="4">
    <source>
        <dbReference type="PROSITE" id="PS50932"/>
    </source>
</evidence>
<dbReference type="InterPro" id="IPR010982">
    <property type="entry name" value="Lambda_DNA-bd_dom_sf"/>
</dbReference>
<dbReference type="PANTHER" id="PTHR30146">
    <property type="entry name" value="LACI-RELATED TRANSCRIPTIONAL REPRESSOR"/>
    <property type="match status" value="1"/>
</dbReference>
<keyword evidence="6" id="KW-1185">Reference proteome</keyword>
<dbReference type="SUPFAM" id="SSF47413">
    <property type="entry name" value="lambda repressor-like DNA-binding domains"/>
    <property type="match status" value="1"/>
</dbReference>
<dbReference type="GO" id="GO:0003700">
    <property type="term" value="F:DNA-binding transcription factor activity"/>
    <property type="evidence" value="ECO:0007669"/>
    <property type="project" value="TreeGrafter"/>
</dbReference>
<dbReference type="Proteomes" id="UP000595917">
    <property type="component" value="Chromosome"/>
</dbReference>
<evidence type="ECO:0000313" key="5">
    <source>
        <dbReference type="EMBL" id="QQO11240.1"/>
    </source>
</evidence>
<dbReference type="Gene3D" id="3.40.50.2300">
    <property type="match status" value="2"/>
</dbReference>
<keyword evidence="2 5" id="KW-0238">DNA-binding</keyword>
<dbReference type="CDD" id="cd01392">
    <property type="entry name" value="HTH_LacI"/>
    <property type="match status" value="1"/>
</dbReference>
<dbReference type="KEGG" id="bhc:JFL75_10130"/>
<dbReference type="CDD" id="cd06267">
    <property type="entry name" value="PBP1_LacI_sugar_binding-like"/>
    <property type="match status" value="1"/>
</dbReference>
<gene>
    <name evidence="5" type="ORF">JFL75_10130</name>
</gene>
<dbReference type="SUPFAM" id="SSF53822">
    <property type="entry name" value="Periplasmic binding protein-like I"/>
    <property type="match status" value="1"/>
</dbReference>
<dbReference type="EMBL" id="CP067089">
    <property type="protein sequence ID" value="QQO11240.1"/>
    <property type="molecule type" value="Genomic_DNA"/>
</dbReference>
<dbReference type="PANTHER" id="PTHR30146:SF109">
    <property type="entry name" value="HTH-TYPE TRANSCRIPTIONAL REGULATOR GALS"/>
    <property type="match status" value="1"/>
</dbReference>
<evidence type="ECO:0000256" key="1">
    <source>
        <dbReference type="ARBA" id="ARBA00023015"/>
    </source>
</evidence>
<dbReference type="Pfam" id="PF00356">
    <property type="entry name" value="LacI"/>
    <property type="match status" value="1"/>
</dbReference>
<dbReference type="InterPro" id="IPR000843">
    <property type="entry name" value="HTH_LacI"/>
</dbReference>
<dbReference type="PROSITE" id="PS50932">
    <property type="entry name" value="HTH_LACI_2"/>
    <property type="match status" value="1"/>
</dbReference>
<organism evidence="5 6">
    <name type="scientific">Breznakiella homolactica</name>
    <dbReference type="NCBI Taxonomy" id="2798577"/>
    <lineage>
        <taxon>Bacteria</taxon>
        <taxon>Pseudomonadati</taxon>
        <taxon>Spirochaetota</taxon>
        <taxon>Spirochaetia</taxon>
        <taxon>Spirochaetales</taxon>
        <taxon>Breznakiellaceae</taxon>
        <taxon>Breznakiella</taxon>
    </lineage>
</organism>